<dbReference type="EMBL" id="CP063406">
    <property type="protein sequence ID" value="QSZ31749.1"/>
    <property type="molecule type" value="Genomic_DNA"/>
</dbReference>
<dbReference type="OrthoDB" id="5279705at2759"/>
<evidence type="ECO:0000313" key="3">
    <source>
        <dbReference type="Proteomes" id="UP000672032"/>
    </source>
</evidence>
<feature type="compositionally biased region" description="Polar residues" evidence="1">
    <location>
        <begin position="46"/>
        <end position="62"/>
    </location>
</feature>
<feature type="compositionally biased region" description="Low complexity" evidence="1">
    <location>
        <begin position="24"/>
        <end position="35"/>
    </location>
</feature>
<protein>
    <submittedName>
        <fullName evidence="2">Uncharacterized protein</fullName>
    </submittedName>
</protein>
<feature type="region of interest" description="Disordered" evidence="1">
    <location>
        <begin position="1"/>
        <end position="114"/>
    </location>
</feature>
<feature type="compositionally biased region" description="Polar residues" evidence="1">
    <location>
        <begin position="252"/>
        <end position="274"/>
    </location>
</feature>
<feature type="compositionally biased region" description="Polar residues" evidence="1">
    <location>
        <begin position="1"/>
        <end position="13"/>
    </location>
</feature>
<evidence type="ECO:0000313" key="2">
    <source>
        <dbReference type="EMBL" id="QSZ31749.1"/>
    </source>
</evidence>
<reference evidence="2" key="1">
    <citation type="submission" date="2020-10" db="EMBL/GenBank/DDBJ databases">
        <title>Genome Sequence of Monilinia vaccinii-corymbosi Sheds Light on Mummy Berry Disease Infection of Blueberry and Mating Type.</title>
        <authorList>
            <person name="Yow A.G."/>
            <person name="Zhang Y."/>
            <person name="Bansal K."/>
            <person name="Eacker S.M."/>
            <person name="Sullivan S."/>
            <person name="Liachko I."/>
            <person name="Cubeta M.A."/>
            <person name="Rollins J.A."/>
            <person name="Ashrafi H."/>
        </authorList>
    </citation>
    <scope>NUCLEOTIDE SEQUENCE</scope>
    <source>
        <strain evidence="2">RL-1</strain>
    </source>
</reference>
<sequence length="320" mass="36003">MFSMMQTPVSSQKQSRHYTPHVPSPLCSSPLRSSPPVSPLEFRNADSPTSVQGAGKSQCSSLVSPDQSVSPRPSSPDRSCWSANRQSPTSREGAFSKRITKTNPLLHGQGDGREARRKLFLRKVREDSEERRWKARGGDDEMMRTIWIAEQRRRAERQARDAQGWAVDAEAQDEQDLRLELDAGNLSLDEVMAEEVARNEEEELEALLSSMTEIERRKTLDEAYENVSTLDEETGPSDEREAAAWARGDFQHSLNQRDMTAMDTQRPGSASSPDTRFGSDDGDYDAIFMDVIQQESGVLNQEYQAMDMQGDQEMMDTEMG</sequence>
<feature type="region of interest" description="Disordered" evidence="1">
    <location>
        <begin position="226"/>
        <end position="282"/>
    </location>
</feature>
<proteinExistence type="predicted"/>
<keyword evidence="3" id="KW-1185">Reference proteome</keyword>
<name>A0A8A3PA16_9HELO</name>
<organism evidence="2 3">
    <name type="scientific">Monilinia vaccinii-corymbosi</name>
    <dbReference type="NCBI Taxonomy" id="61207"/>
    <lineage>
        <taxon>Eukaryota</taxon>
        <taxon>Fungi</taxon>
        <taxon>Dikarya</taxon>
        <taxon>Ascomycota</taxon>
        <taxon>Pezizomycotina</taxon>
        <taxon>Leotiomycetes</taxon>
        <taxon>Helotiales</taxon>
        <taxon>Sclerotiniaceae</taxon>
        <taxon>Monilinia</taxon>
    </lineage>
</organism>
<evidence type="ECO:0000256" key="1">
    <source>
        <dbReference type="SAM" id="MobiDB-lite"/>
    </source>
</evidence>
<gene>
    <name evidence="2" type="ORF">DSL72_001317</name>
</gene>
<feature type="compositionally biased region" description="Polar residues" evidence="1">
    <location>
        <begin position="81"/>
        <end position="90"/>
    </location>
</feature>
<accession>A0A8A3PA16</accession>
<feature type="compositionally biased region" description="Low complexity" evidence="1">
    <location>
        <begin position="63"/>
        <end position="79"/>
    </location>
</feature>
<dbReference type="Proteomes" id="UP000672032">
    <property type="component" value="Chromosome 2"/>
</dbReference>
<dbReference type="AlphaFoldDB" id="A0A8A3PA16"/>